<dbReference type="InterPro" id="IPR001041">
    <property type="entry name" value="2Fe-2S_ferredoxin-type"/>
</dbReference>
<dbReference type="InterPro" id="IPR006058">
    <property type="entry name" value="2Fe2S_fd_BS"/>
</dbReference>
<keyword evidence="5" id="KW-0411">Iron-sulfur</keyword>
<evidence type="ECO:0000313" key="8">
    <source>
        <dbReference type="Proteomes" id="UP000306985"/>
    </source>
</evidence>
<dbReference type="PANTHER" id="PTHR44379:SF5">
    <property type="entry name" value="OXIDOREDUCTASE WITH IRON-SULFUR SUBUNIT"/>
    <property type="match status" value="1"/>
</dbReference>
<reference evidence="7 8" key="1">
    <citation type="submission" date="2019-05" db="EMBL/GenBank/DDBJ databases">
        <title>Nakamurella sp. N5BH11, whole genome shotgun sequence.</title>
        <authorList>
            <person name="Tuo L."/>
        </authorList>
    </citation>
    <scope>NUCLEOTIDE SEQUENCE [LARGE SCALE GENOMIC DNA]</scope>
    <source>
        <strain evidence="7 8">N5BH11</strain>
    </source>
</reference>
<dbReference type="OrthoDB" id="9758509at2"/>
<sequence>MTDPTWPLTVNGRRHDVTVPGSTPLVEVLRDQLDLRGTKLVCAVGRCGACTVRVGERAVASCLLPVALAAGEPIVTVEGVSAPDGPLHPVQQALVDCHGVQCGACTPGMVMTMTTYLEQTPADAVDPDTIREALCGNLCRCTGYHGIIDATLRAAGATGAQA</sequence>
<dbReference type="Pfam" id="PF00111">
    <property type="entry name" value="Fer2"/>
    <property type="match status" value="1"/>
</dbReference>
<evidence type="ECO:0000256" key="1">
    <source>
        <dbReference type="ARBA" id="ARBA00022714"/>
    </source>
</evidence>
<dbReference type="InterPro" id="IPR002888">
    <property type="entry name" value="2Fe-2S-bd"/>
</dbReference>
<dbReference type="InterPro" id="IPR012675">
    <property type="entry name" value="Beta-grasp_dom_sf"/>
</dbReference>
<dbReference type="SUPFAM" id="SSF54292">
    <property type="entry name" value="2Fe-2S ferredoxin-like"/>
    <property type="match status" value="1"/>
</dbReference>
<keyword evidence="1" id="KW-0001">2Fe-2S</keyword>
<dbReference type="Proteomes" id="UP000306985">
    <property type="component" value="Unassembled WGS sequence"/>
</dbReference>
<organism evidence="7 8">
    <name type="scientific">Nakamurella flava</name>
    <dbReference type="NCBI Taxonomy" id="2576308"/>
    <lineage>
        <taxon>Bacteria</taxon>
        <taxon>Bacillati</taxon>
        <taxon>Actinomycetota</taxon>
        <taxon>Actinomycetes</taxon>
        <taxon>Nakamurellales</taxon>
        <taxon>Nakamurellaceae</taxon>
        <taxon>Nakamurella</taxon>
    </lineage>
</organism>
<name>A0A4U6QCI0_9ACTN</name>
<dbReference type="GO" id="GO:0016491">
    <property type="term" value="F:oxidoreductase activity"/>
    <property type="evidence" value="ECO:0007669"/>
    <property type="project" value="UniProtKB-KW"/>
</dbReference>
<evidence type="ECO:0000259" key="6">
    <source>
        <dbReference type="PROSITE" id="PS51085"/>
    </source>
</evidence>
<evidence type="ECO:0000256" key="5">
    <source>
        <dbReference type="ARBA" id="ARBA00023014"/>
    </source>
</evidence>
<keyword evidence="2" id="KW-0479">Metal-binding</keyword>
<dbReference type="AlphaFoldDB" id="A0A4U6QCI0"/>
<dbReference type="Gene3D" id="3.10.20.30">
    <property type="match status" value="1"/>
</dbReference>
<proteinExistence type="predicted"/>
<evidence type="ECO:0000256" key="4">
    <source>
        <dbReference type="ARBA" id="ARBA00023004"/>
    </source>
</evidence>
<accession>A0A4U6QCI0</accession>
<dbReference type="GO" id="GO:0051537">
    <property type="term" value="F:2 iron, 2 sulfur cluster binding"/>
    <property type="evidence" value="ECO:0007669"/>
    <property type="project" value="UniProtKB-KW"/>
</dbReference>
<protein>
    <submittedName>
        <fullName evidence="7">(2Fe-2S)-binding protein</fullName>
    </submittedName>
</protein>
<evidence type="ECO:0000256" key="2">
    <source>
        <dbReference type="ARBA" id="ARBA00022723"/>
    </source>
</evidence>
<dbReference type="GO" id="GO:0046872">
    <property type="term" value="F:metal ion binding"/>
    <property type="evidence" value="ECO:0007669"/>
    <property type="project" value="UniProtKB-KW"/>
</dbReference>
<dbReference type="SUPFAM" id="SSF47741">
    <property type="entry name" value="CO dehydrogenase ISP C-domain like"/>
    <property type="match status" value="1"/>
</dbReference>
<dbReference type="InterPro" id="IPR036010">
    <property type="entry name" value="2Fe-2S_ferredoxin-like_sf"/>
</dbReference>
<dbReference type="EMBL" id="SZZH01000004">
    <property type="protein sequence ID" value="TKV57721.1"/>
    <property type="molecule type" value="Genomic_DNA"/>
</dbReference>
<dbReference type="RefSeq" id="WP_137450805.1">
    <property type="nucleotide sequence ID" value="NZ_SZZH01000004.1"/>
</dbReference>
<dbReference type="Gene3D" id="1.10.150.120">
    <property type="entry name" value="[2Fe-2S]-binding domain"/>
    <property type="match status" value="1"/>
</dbReference>
<dbReference type="Pfam" id="PF01799">
    <property type="entry name" value="Fer2_2"/>
    <property type="match status" value="1"/>
</dbReference>
<keyword evidence="8" id="KW-1185">Reference proteome</keyword>
<keyword evidence="3" id="KW-0560">Oxidoreductase</keyword>
<evidence type="ECO:0000256" key="3">
    <source>
        <dbReference type="ARBA" id="ARBA00023002"/>
    </source>
</evidence>
<dbReference type="InterPro" id="IPR051452">
    <property type="entry name" value="Diverse_Oxidoreductases"/>
</dbReference>
<dbReference type="InterPro" id="IPR036884">
    <property type="entry name" value="2Fe-2S-bd_dom_sf"/>
</dbReference>
<comment type="caution">
    <text evidence="7">The sequence shown here is derived from an EMBL/GenBank/DDBJ whole genome shotgun (WGS) entry which is preliminary data.</text>
</comment>
<evidence type="ECO:0000313" key="7">
    <source>
        <dbReference type="EMBL" id="TKV57721.1"/>
    </source>
</evidence>
<dbReference type="PANTHER" id="PTHR44379">
    <property type="entry name" value="OXIDOREDUCTASE WITH IRON-SULFUR SUBUNIT"/>
    <property type="match status" value="1"/>
</dbReference>
<dbReference type="PROSITE" id="PS00197">
    <property type="entry name" value="2FE2S_FER_1"/>
    <property type="match status" value="1"/>
</dbReference>
<keyword evidence="4" id="KW-0408">Iron</keyword>
<dbReference type="PROSITE" id="PS51085">
    <property type="entry name" value="2FE2S_FER_2"/>
    <property type="match status" value="1"/>
</dbReference>
<gene>
    <name evidence="7" type="ORF">FDO65_16365</name>
</gene>
<feature type="domain" description="2Fe-2S ferredoxin-type" evidence="6">
    <location>
        <begin position="4"/>
        <end position="80"/>
    </location>
</feature>